<sequence length="727" mass="79109">MTTTISASFLPQTFPLLIFVFFFVFFLPLISLRLLSWMALGTSFLPWNWTHQIDRDAEEEEDPSKERAVQERTKKAPTEEDALFPGLVNMSGTHCFMNSTLQALASLSALPSYLTAIRTRAETLDVPTPVVDALLDLLTQLDTPASRGRALRATALVEALCTSNSSSSSSSVGASSFWSKSSTSNARAAALLASHEHQDAQEFFQLISECVREERARVVAECTREFGLVGALEETDVGEEDELGLPLSPFDGLTATRRACVRCGYTAAIRHFAFDTLQLPLEMSGGWGATPLATLLHTYTSLEILQDCPCRRCELRATAHRLADELVLLEAPVAPTHVGGMVVDGSGGLHAEPPSENNGKARARRIKAVKRMHARVVRALEAGRIEEEDLAGWDLGNGGTTDPLKGIQIERVPGGVCTRQSMLGRPPAILALHINRSIHTGMRMVKNGAHVAFPEILDVAPFTTGGVISVEPTMELNGRGRGSRVGDSYSRPQNQVDLEEEECLYRLAAVVCHYGQHSFGHYVCYRRAPVPSLSDVSPSSSAFMPAPPPTRAVDMGWLRISDAHVERCALEEVLAEGGSVFMLYYERVPPPEPPVPNMDPNDSAETLKPGMFGSIAMARPRVVRSVSLGVASGSGRNVGSLSFGRPGGVDQDQEVIVVPNPSVVEDELNLKAPTLPTPPPTPRSAEQSFSFEEEEEEREDTPQLQSTHTTPKRKRKKAKKKKGKTAV</sequence>
<feature type="transmembrane region" description="Helical" evidence="9">
    <location>
        <begin position="16"/>
        <end position="35"/>
    </location>
</feature>
<dbReference type="PROSITE" id="PS50235">
    <property type="entry name" value="USP_3"/>
    <property type="match status" value="1"/>
</dbReference>
<evidence type="ECO:0000256" key="5">
    <source>
        <dbReference type="ARBA" id="ARBA00022786"/>
    </source>
</evidence>
<dbReference type="PROSITE" id="PS00973">
    <property type="entry name" value="USP_2"/>
    <property type="match status" value="1"/>
</dbReference>
<dbReference type="GO" id="GO:0006508">
    <property type="term" value="P:proteolysis"/>
    <property type="evidence" value="ECO:0007669"/>
    <property type="project" value="UniProtKB-KW"/>
</dbReference>
<comment type="caution">
    <text evidence="11">The sequence shown here is derived from an EMBL/GenBank/DDBJ whole genome shotgun (WGS) entry which is preliminary data.</text>
</comment>
<feature type="domain" description="USP" evidence="10">
    <location>
        <begin position="85"/>
        <end position="588"/>
    </location>
</feature>
<evidence type="ECO:0000313" key="11">
    <source>
        <dbReference type="EMBL" id="KAJ7636341.1"/>
    </source>
</evidence>
<keyword evidence="9" id="KW-0812">Transmembrane</keyword>
<evidence type="ECO:0000256" key="8">
    <source>
        <dbReference type="SAM" id="MobiDB-lite"/>
    </source>
</evidence>
<evidence type="ECO:0000256" key="6">
    <source>
        <dbReference type="ARBA" id="ARBA00022801"/>
    </source>
</evidence>
<keyword evidence="6" id="KW-0378">Hydrolase</keyword>
<keyword evidence="4" id="KW-0645">Protease</keyword>
<evidence type="ECO:0000313" key="12">
    <source>
        <dbReference type="Proteomes" id="UP001221142"/>
    </source>
</evidence>
<dbReference type="PANTHER" id="PTHR24006:SF888">
    <property type="entry name" value="UBIQUITIN CARBOXYL-TERMINAL HYDROLASE 30"/>
    <property type="match status" value="1"/>
</dbReference>
<organism evidence="11 12">
    <name type="scientific">Roridomyces roridus</name>
    <dbReference type="NCBI Taxonomy" id="1738132"/>
    <lineage>
        <taxon>Eukaryota</taxon>
        <taxon>Fungi</taxon>
        <taxon>Dikarya</taxon>
        <taxon>Basidiomycota</taxon>
        <taxon>Agaricomycotina</taxon>
        <taxon>Agaricomycetes</taxon>
        <taxon>Agaricomycetidae</taxon>
        <taxon>Agaricales</taxon>
        <taxon>Marasmiineae</taxon>
        <taxon>Mycenaceae</taxon>
        <taxon>Roridomyces</taxon>
    </lineage>
</organism>
<proteinExistence type="inferred from homology"/>
<dbReference type="SUPFAM" id="SSF54001">
    <property type="entry name" value="Cysteine proteinases"/>
    <property type="match status" value="1"/>
</dbReference>
<dbReference type="Gene3D" id="3.90.70.10">
    <property type="entry name" value="Cysteine proteinases"/>
    <property type="match status" value="1"/>
</dbReference>
<evidence type="ECO:0000256" key="7">
    <source>
        <dbReference type="ARBA" id="ARBA00022807"/>
    </source>
</evidence>
<dbReference type="InterPro" id="IPR050164">
    <property type="entry name" value="Peptidase_C19"/>
</dbReference>
<keyword evidence="12" id="KW-1185">Reference proteome</keyword>
<accession>A0AAD7C0Z0</accession>
<dbReference type="EMBL" id="JARKIF010000006">
    <property type="protein sequence ID" value="KAJ7636341.1"/>
    <property type="molecule type" value="Genomic_DNA"/>
</dbReference>
<dbReference type="EC" id="3.4.19.12" evidence="3"/>
<dbReference type="InterPro" id="IPR038765">
    <property type="entry name" value="Papain-like_cys_pep_sf"/>
</dbReference>
<dbReference type="GO" id="GO:0005829">
    <property type="term" value="C:cytosol"/>
    <property type="evidence" value="ECO:0007669"/>
    <property type="project" value="TreeGrafter"/>
</dbReference>
<evidence type="ECO:0000259" key="10">
    <source>
        <dbReference type="PROSITE" id="PS50235"/>
    </source>
</evidence>
<dbReference type="AlphaFoldDB" id="A0AAD7C0Z0"/>
<dbReference type="Pfam" id="PF00443">
    <property type="entry name" value="UCH"/>
    <property type="match status" value="1"/>
</dbReference>
<dbReference type="InterPro" id="IPR028889">
    <property type="entry name" value="USP"/>
</dbReference>
<keyword evidence="9" id="KW-0472">Membrane</keyword>
<reference evidence="11" key="1">
    <citation type="submission" date="2023-03" db="EMBL/GenBank/DDBJ databases">
        <title>Massive genome expansion in bonnet fungi (Mycena s.s.) driven by repeated elements and novel gene families across ecological guilds.</title>
        <authorList>
            <consortium name="Lawrence Berkeley National Laboratory"/>
            <person name="Harder C.B."/>
            <person name="Miyauchi S."/>
            <person name="Viragh M."/>
            <person name="Kuo A."/>
            <person name="Thoen E."/>
            <person name="Andreopoulos B."/>
            <person name="Lu D."/>
            <person name="Skrede I."/>
            <person name="Drula E."/>
            <person name="Henrissat B."/>
            <person name="Morin E."/>
            <person name="Kohler A."/>
            <person name="Barry K."/>
            <person name="LaButti K."/>
            <person name="Morin E."/>
            <person name="Salamov A."/>
            <person name="Lipzen A."/>
            <person name="Mereny Z."/>
            <person name="Hegedus B."/>
            <person name="Baldrian P."/>
            <person name="Stursova M."/>
            <person name="Weitz H."/>
            <person name="Taylor A."/>
            <person name="Grigoriev I.V."/>
            <person name="Nagy L.G."/>
            <person name="Martin F."/>
            <person name="Kauserud H."/>
        </authorList>
    </citation>
    <scope>NUCLEOTIDE SEQUENCE</scope>
    <source>
        <strain evidence="11">9284</strain>
    </source>
</reference>
<evidence type="ECO:0000256" key="2">
    <source>
        <dbReference type="ARBA" id="ARBA00009085"/>
    </source>
</evidence>
<protein>
    <recommendedName>
        <fullName evidence="3">ubiquitinyl hydrolase 1</fullName>
        <ecNumber evidence="3">3.4.19.12</ecNumber>
    </recommendedName>
</protein>
<comment type="similarity">
    <text evidence="2">Belongs to the peptidase C19 family.</text>
</comment>
<evidence type="ECO:0000256" key="9">
    <source>
        <dbReference type="SAM" id="Phobius"/>
    </source>
</evidence>
<dbReference type="PANTHER" id="PTHR24006">
    <property type="entry name" value="UBIQUITIN CARBOXYL-TERMINAL HYDROLASE"/>
    <property type="match status" value="1"/>
</dbReference>
<feature type="compositionally biased region" description="Basic and acidic residues" evidence="8">
    <location>
        <begin position="64"/>
        <end position="76"/>
    </location>
</feature>
<keyword evidence="5" id="KW-0833">Ubl conjugation pathway</keyword>
<name>A0AAD7C0Z0_9AGAR</name>
<feature type="compositionally biased region" description="Basic residues" evidence="8">
    <location>
        <begin position="710"/>
        <end position="727"/>
    </location>
</feature>
<dbReference type="Proteomes" id="UP001221142">
    <property type="component" value="Unassembled WGS sequence"/>
</dbReference>
<keyword evidence="7" id="KW-0788">Thiol protease</keyword>
<evidence type="ECO:0000256" key="1">
    <source>
        <dbReference type="ARBA" id="ARBA00000707"/>
    </source>
</evidence>
<evidence type="ECO:0000256" key="4">
    <source>
        <dbReference type="ARBA" id="ARBA00022670"/>
    </source>
</evidence>
<dbReference type="GO" id="GO:0004843">
    <property type="term" value="F:cysteine-type deubiquitinase activity"/>
    <property type="evidence" value="ECO:0007669"/>
    <property type="project" value="UniProtKB-EC"/>
</dbReference>
<dbReference type="InterPro" id="IPR001394">
    <property type="entry name" value="Peptidase_C19_UCH"/>
</dbReference>
<keyword evidence="9" id="KW-1133">Transmembrane helix</keyword>
<feature type="region of interest" description="Disordered" evidence="8">
    <location>
        <begin position="56"/>
        <end position="76"/>
    </location>
</feature>
<dbReference type="GO" id="GO:0016579">
    <property type="term" value="P:protein deubiquitination"/>
    <property type="evidence" value="ECO:0007669"/>
    <property type="project" value="InterPro"/>
</dbReference>
<comment type="catalytic activity">
    <reaction evidence="1">
        <text>Thiol-dependent hydrolysis of ester, thioester, amide, peptide and isopeptide bonds formed by the C-terminal Gly of ubiquitin (a 76-residue protein attached to proteins as an intracellular targeting signal).</text>
        <dbReference type="EC" id="3.4.19.12"/>
    </reaction>
</comment>
<dbReference type="CDD" id="cd02662">
    <property type="entry name" value="Peptidase_C19F"/>
    <property type="match status" value="1"/>
</dbReference>
<dbReference type="GO" id="GO:0005634">
    <property type="term" value="C:nucleus"/>
    <property type="evidence" value="ECO:0007669"/>
    <property type="project" value="TreeGrafter"/>
</dbReference>
<gene>
    <name evidence="11" type="ORF">FB45DRAFT_828651</name>
</gene>
<evidence type="ECO:0000256" key="3">
    <source>
        <dbReference type="ARBA" id="ARBA00012759"/>
    </source>
</evidence>
<dbReference type="InterPro" id="IPR018200">
    <property type="entry name" value="USP_CS"/>
</dbReference>
<feature type="region of interest" description="Disordered" evidence="8">
    <location>
        <begin position="670"/>
        <end position="727"/>
    </location>
</feature>